<keyword evidence="3" id="KW-0732">Signal</keyword>
<sequence>MICMLVLAALALAWVTSPALAIEVAVVGDKAVILPRGDWLVALALSLCDPVLTIFSPIIAASITRATRKVYPWAALFLSQRRGEMRLEQAVGFRRKAVNGAAKGKTLSVNVAMPVIAEGTQYVIDTAPPAVIKAAGGADGIAARIFCRLDLDDHAGEATELVPAQEQVGAGTVDAHELRRTDKMTPAISRRRACPARPDERADRSSVGSIASARRGSWARSPPAVPASDAPASCRRGRVSRRCGGVGRRSKCARRATRISWMNSRSRTAGRFVFQPRQRRRSFGVCCSRATNRPAIKCCGKYLADGRVISILATIRDQSCDANIILLTFVDSRLLY</sequence>
<proteinExistence type="predicted"/>
<name>A0A2N9AIB0_METEX</name>
<gene>
    <name evidence="4" type="ORF">TK0001_0298</name>
</gene>
<feature type="region of interest" description="Disordered" evidence="1">
    <location>
        <begin position="189"/>
        <end position="242"/>
    </location>
</feature>
<reference evidence="5" key="1">
    <citation type="submission" date="2017-10" db="EMBL/GenBank/DDBJ databases">
        <authorList>
            <person name="Regsiter A."/>
            <person name="William W."/>
        </authorList>
    </citation>
    <scope>NUCLEOTIDE SEQUENCE [LARGE SCALE GENOMIC DNA]</scope>
</reference>
<feature type="signal peptide" evidence="3">
    <location>
        <begin position="1"/>
        <end position="21"/>
    </location>
</feature>
<dbReference type="EMBL" id="LT962688">
    <property type="protein sequence ID" value="SOR26900.1"/>
    <property type="molecule type" value="Genomic_DNA"/>
</dbReference>
<evidence type="ECO:0000256" key="2">
    <source>
        <dbReference type="SAM" id="Phobius"/>
    </source>
</evidence>
<organism evidence="4 5">
    <name type="scientific">Methylorubrum extorquens</name>
    <name type="common">Methylobacterium dichloromethanicum</name>
    <name type="synonym">Methylobacterium extorquens</name>
    <dbReference type="NCBI Taxonomy" id="408"/>
    <lineage>
        <taxon>Bacteria</taxon>
        <taxon>Pseudomonadati</taxon>
        <taxon>Pseudomonadota</taxon>
        <taxon>Alphaproteobacteria</taxon>
        <taxon>Hyphomicrobiales</taxon>
        <taxon>Methylobacteriaceae</taxon>
        <taxon>Methylorubrum</taxon>
    </lineage>
</organism>
<accession>A0A2N9AIB0</accession>
<feature type="transmembrane region" description="Helical" evidence="2">
    <location>
        <begin position="40"/>
        <end position="63"/>
    </location>
</feature>
<keyword evidence="2" id="KW-0472">Membrane</keyword>
<keyword evidence="2" id="KW-1133">Transmembrane helix</keyword>
<evidence type="ECO:0000256" key="1">
    <source>
        <dbReference type="SAM" id="MobiDB-lite"/>
    </source>
</evidence>
<feature type="chain" id="PRO_5014970807" evidence="3">
    <location>
        <begin position="22"/>
        <end position="336"/>
    </location>
</feature>
<evidence type="ECO:0000313" key="4">
    <source>
        <dbReference type="EMBL" id="SOR26900.1"/>
    </source>
</evidence>
<keyword evidence="2" id="KW-0812">Transmembrane</keyword>
<protein>
    <submittedName>
        <fullName evidence="4">Conserved hypothethical protein (Modular protein)</fullName>
    </submittedName>
</protein>
<dbReference type="Proteomes" id="UP000233769">
    <property type="component" value="Chromosome tk0001"/>
</dbReference>
<evidence type="ECO:0000313" key="5">
    <source>
        <dbReference type="Proteomes" id="UP000233769"/>
    </source>
</evidence>
<evidence type="ECO:0000256" key="3">
    <source>
        <dbReference type="SAM" id="SignalP"/>
    </source>
</evidence>
<dbReference type="AlphaFoldDB" id="A0A2N9AIB0"/>